<name>A0A2G6PGT1_9GAMM</name>
<dbReference type="InterPro" id="IPR013815">
    <property type="entry name" value="ATP_grasp_subdomain_1"/>
</dbReference>
<dbReference type="GO" id="GO:0009252">
    <property type="term" value="P:peptidoglycan biosynthetic process"/>
    <property type="evidence" value="ECO:0007669"/>
    <property type="project" value="UniProtKB-UniRule"/>
</dbReference>
<proteinExistence type="inferred from homology"/>
<feature type="binding site" evidence="20">
    <location>
        <position position="276"/>
    </location>
    <ligand>
        <name>Mg(2+)</name>
        <dbReference type="ChEBI" id="CHEBI:18420"/>
        <label>2</label>
    </ligand>
</feature>
<dbReference type="Gene3D" id="3.30.470.20">
    <property type="entry name" value="ATP-grasp fold, B domain"/>
    <property type="match status" value="1"/>
</dbReference>
<keyword evidence="13 18" id="KW-0133">Cell shape</keyword>
<keyword evidence="14 18" id="KW-0573">Peptidoglycan synthesis</keyword>
<evidence type="ECO:0000256" key="3">
    <source>
        <dbReference type="ARBA" id="ARBA00004496"/>
    </source>
</evidence>
<dbReference type="GO" id="GO:0071555">
    <property type="term" value="P:cell wall organization"/>
    <property type="evidence" value="ECO:0007669"/>
    <property type="project" value="UniProtKB-KW"/>
</dbReference>
<evidence type="ECO:0000313" key="24">
    <source>
        <dbReference type="Proteomes" id="UP000229278"/>
    </source>
</evidence>
<dbReference type="GO" id="GO:0008360">
    <property type="term" value="P:regulation of cell shape"/>
    <property type="evidence" value="ECO:0007669"/>
    <property type="project" value="UniProtKB-KW"/>
</dbReference>
<dbReference type="HAMAP" id="MF_00047">
    <property type="entry name" value="Dala_Dala_lig"/>
    <property type="match status" value="1"/>
</dbReference>
<protein>
    <recommendedName>
        <fullName evidence="6 18">D-alanine--D-alanine ligase</fullName>
        <ecNumber evidence="6 18">6.3.2.4</ecNumber>
    </recommendedName>
    <alternativeName>
        <fullName evidence="18">D-Ala-D-Ala ligase</fullName>
    </alternativeName>
    <alternativeName>
        <fullName evidence="18">D-alanylalanine synthetase</fullName>
    </alternativeName>
</protein>
<comment type="subcellular location">
    <subcellularLocation>
        <location evidence="3 18">Cytoplasm</location>
    </subcellularLocation>
</comment>
<keyword evidence="11 21" id="KW-0067">ATP-binding</keyword>
<dbReference type="InterPro" id="IPR016185">
    <property type="entry name" value="PreATP-grasp_dom_sf"/>
</dbReference>
<dbReference type="FunFam" id="3.40.50.20:FF:000013">
    <property type="entry name" value="D-alanine--D-alanine ligase"/>
    <property type="match status" value="1"/>
</dbReference>
<comment type="cofactor">
    <cofactor evidence="1">
        <name>Mn(2+)</name>
        <dbReference type="ChEBI" id="CHEBI:29035"/>
    </cofactor>
</comment>
<comment type="catalytic activity">
    <reaction evidence="17 18">
        <text>2 D-alanine + ATP = D-alanyl-D-alanine + ADP + phosphate + H(+)</text>
        <dbReference type="Rhea" id="RHEA:11224"/>
        <dbReference type="ChEBI" id="CHEBI:15378"/>
        <dbReference type="ChEBI" id="CHEBI:30616"/>
        <dbReference type="ChEBI" id="CHEBI:43474"/>
        <dbReference type="ChEBI" id="CHEBI:57416"/>
        <dbReference type="ChEBI" id="CHEBI:57822"/>
        <dbReference type="ChEBI" id="CHEBI:456216"/>
        <dbReference type="EC" id="6.3.2.4"/>
    </reaction>
</comment>
<evidence type="ECO:0000256" key="9">
    <source>
        <dbReference type="ARBA" id="ARBA00022723"/>
    </source>
</evidence>
<keyword evidence="10 21" id="KW-0547">Nucleotide-binding</keyword>
<evidence type="ECO:0000256" key="6">
    <source>
        <dbReference type="ARBA" id="ARBA00012216"/>
    </source>
</evidence>
<dbReference type="PROSITE" id="PS00843">
    <property type="entry name" value="DALA_DALA_LIGASE_1"/>
    <property type="match status" value="1"/>
</dbReference>
<dbReference type="EC" id="6.3.2.4" evidence="6 18"/>
<gene>
    <name evidence="18" type="primary">ddl</name>
    <name evidence="23" type="ORF">CSA09_00885</name>
</gene>
<keyword evidence="7 18" id="KW-0963">Cytoplasm</keyword>
<dbReference type="GO" id="GO:0046872">
    <property type="term" value="F:metal ion binding"/>
    <property type="evidence" value="ECO:0007669"/>
    <property type="project" value="UniProtKB-KW"/>
</dbReference>
<comment type="function">
    <text evidence="2 18">Cell wall formation.</text>
</comment>
<evidence type="ECO:0000256" key="2">
    <source>
        <dbReference type="ARBA" id="ARBA00003921"/>
    </source>
</evidence>
<evidence type="ECO:0000256" key="18">
    <source>
        <dbReference type="HAMAP-Rule" id="MF_00047"/>
    </source>
</evidence>
<feature type="binding site" evidence="20">
    <location>
        <position position="276"/>
    </location>
    <ligand>
        <name>Mg(2+)</name>
        <dbReference type="ChEBI" id="CHEBI:18420"/>
        <label>1</label>
    </ligand>
</feature>
<keyword evidence="12 20" id="KW-0460">Magnesium</keyword>
<comment type="cofactor">
    <cofactor evidence="20">
        <name>Mg(2+)</name>
        <dbReference type="ChEBI" id="CHEBI:18420"/>
    </cofactor>
    <cofactor evidence="20">
        <name>Mn(2+)</name>
        <dbReference type="ChEBI" id="CHEBI:29035"/>
    </cofactor>
    <text evidence="20">Binds 2 magnesium or manganese ions per subunit.</text>
</comment>
<dbReference type="InterPro" id="IPR011761">
    <property type="entry name" value="ATP-grasp"/>
</dbReference>
<evidence type="ECO:0000256" key="15">
    <source>
        <dbReference type="ARBA" id="ARBA00023211"/>
    </source>
</evidence>
<evidence type="ECO:0000256" key="19">
    <source>
        <dbReference type="PIRSR" id="PIRSR039102-1"/>
    </source>
</evidence>
<sequence>MQQAQQRKINDPAAFGKVAVLFGGWSAEREVSLNSGRAVLTALQARGVNAHGIDADRQILQVLAQGRFDRVFIVLHGRGGEDGEIQGALEILGLPYTGSGVLASSLGMDKMRTKQVWLGAGLPTPPSRLIGSAAELVAAAGELGLPLAVKPSREGSSIGISRVETIKQCEAAWAQASACHSPVLVEPWIQGPEYTGALLCNEALPLIRLETPRTFYDYEAKYHANDTRYLCPCGLTEARETALRDLVSRAFATVNGFGWGRVDLIVDAQNQPWLLEVNTVPGMTDHSLVPMAAREAGINFEDLVWQILETSFDRIE</sequence>
<dbReference type="PANTHER" id="PTHR23132:SF23">
    <property type="entry name" value="D-ALANINE--D-ALANINE LIGASE B"/>
    <property type="match status" value="1"/>
</dbReference>
<evidence type="ECO:0000256" key="11">
    <source>
        <dbReference type="ARBA" id="ARBA00022840"/>
    </source>
</evidence>
<dbReference type="GO" id="GO:0008716">
    <property type="term" value="F:D-alanine-D-alanine ligase activity"/>
    <property type="evidence" value="ECO:0007669"/>
    <property type="project" value="UniProtKB-UniRule"/>
</dbReference>
<dbReference type="PANTHER" id="PTHR23132">
    <property type="entry name" value="D-ALANINE--D-ALANINE LIGASE"/>
    <property type="match status" value="1"/>
</dbReference>
<dbReference type="SUPFAM" id="SSF56059">
    <property type="entry name" value="Glutathione synthetase ATP-binding domain-like"/>
    <property type="match status" value="1"/>
</dbReference>
<keyword evidence="8 18" id="KW-0436">Ligase</keyword>
<evidence type="ECO:0000256" key="7">
    <source>
        <dbReference type="ARBA" id="ARBA00022490"/>
    </source>
</evidence>
<feature type="active site" evidence="19">
    <location>
        <position position="28"/>
    </location>
</feature>
<evidence type="ECO:0000259" key="22">
    <source>
        <dbReference type="PROSITE" id="PS50975"/>
    </source>
</evidence>
<feature type="domain" description="ATP-grasp" evidence="22">
    <location>
        <begin position="114"/>
        <end position="309"/>
    </location>
</feature>
<dbReference type="InterPro" id="IPR005905">
    <property type="entry name" value="D_ala_D_ala"/>
</dbReference>
<feature type="binding site" evidence="20">
    <location>
        <position position="263"/>
    </location>
    <ligand>
        <name>Mg(2+)</name>
        <dbReference type="ChEBI" id="CHEBI:18420"/>
        <label>1</label>
    </ligand>
</feature>
<feature type="active site" evidence="19">
    <location>
        <position position="287"/>
    </location>
</feature>
<evidence type="ECO:0000256" key="1">
    <source>
        <dbReference type="ARBA" id="ARBA00001936"/>
    </source>
</evidence>
<keyword evidence="9 20" id="KW-0479">Metal-binding</keyword>
<dbReference type="Gene3D" id="3.40.50.20">
    <property type="match status" value="1"/>
</dbReference>
<comment type="similarity">
    <text evidence="5 18">Belongs to the D-alanine--D-alanine ligase family.</text>
</comment>
<evidence type="ECO:0000256" key="14">
    <source>
        <dbReference type="ARBA" id="ARBA00022984"/>
    </source>
</evidence>
<dbReference type="NCBIfam" id="TIGR01205">
    <property type="entry name" value="D_ala_D_alaTIGR"/>
    <property type="match status" value="1"/>
</dbReference>
<evidence type="ECO:0000256" key="12">
    <source>
        <dbReference type="ARBA" id="ARBA00022842"/>
    </source>
</evidence>
<dbReference type="Pfam" id="PF07478">
    <property type="entry name" value="Dala_Dala_lig_C"/>
    <property type="match status" value="1"/>
</dbReference>
<evidence type="ECO:0000256" key="5">
    <source>
        <dbReference type="ARBA" id="ARBA00010871"/>
    </source>
</evidence>
<evidence type="ECO:0000256" key="13">
    <source>
        <dbReference type="ARBA" id="ARBA00022960"/>
    </source>
</evidence>
<dbReference type="SUPFAM" id="SSF52440">
    <property type="entry name" value="PreATP-grasp domain"/>
    <property type="match status" value="1"/>
</dbReference>
<reference evidence="23 24" key="1">
    <citation type="submission" date="2017-10" db="EMBL/GenBank/DDBJ databases">
        <title>Novel microbial diversity and functional potential in the marine mammal oral microbiome.</title>
        <authorList>
            <person name="Dudek N.K."/>
            <person name="Sun C.L."/>
            <person name="Burstein D."/>
            <person name="Kantor R.S."/>
            <person name="Aliaga Goltsman D.S."/>
            <person name="Bik E.M."/>
            <person name="Thomas B.C."/>
            <person name="Banfield J.F."/>
            <person name="Relman D.A."/>
        </authorList>
    </citation>
    <scope>NUCLEOTIDE SEQUENCE [LARGE SCALE GENOMIC DNA]</scope>
    <source>
        <strain evidence="23">DOLJORAL78_50_517</strain>
    </source>
</reference>
<evidence type="ECO:0000313" key="23">
    <source>
        <dbReference type="EMBL" id="PIE83460.1"/>
    </source>
</evidence>
<evidence type="ECO:0000256" key="20">
    <source>
        <dbReference type="PIRSR" id="PIRSR039102-3"/>
    </source>
</evidence>
<comment type="pathway">
    <text evidence="4 18">Cell wall biogenesis; peptidoglycan biosynthesis.</text>
</comment>
<evidence type="ECO:0000256" key="21">
    <source>
        <dbReference type="PROSITE-ProRule" id="PRU00409"/>
    </source>
</evidence>
<dbReference type="GO" id="GO:0005829">
    <property type="term" value="C:cytosol"/>
    <property type="evidence" value="ECO:0007669"/>
    <property type="project" value="TreeGrafter"/>
</dbReference>
<dbReference type="PROSITE" id="PS50975">
    <property type="entry name" value="ATP_GRASP"/>
    <property type="match status" value="1"/>
</dbReference>
<keyword evidence="15 20" id="KW-0464">Manganese</keyword>
<dbReference type="UniPathway" id="UPA00219"/>
<evidence type="ECO:0000256" key="4">
    <source>
        <dbReference type="ARBA" id="ARBA00004752"/>
    </source>
</evidence>
<dbReference type="AlphaFoldDB" id="A0A2G6PGT1"/>
<evidence type="ECO:0000256" key="8">
    <source>
        <dbReference type="ARBA" id="ARBA00022598"/>
    </source>
</evidence>
<dbReference type="InterPro" id="IPR000291">
    <property type="entry name" value="D-Ala_lig_Van_CS"/>
</dbReference>
<organism evidence="23 24">
    <name type="scientific">Candidatus Contendibacter odensensis</name>
    <dbReference type="NCBI Taxonomy" id="1400860"/>
    <lineage>
        <taxon>Bacteria</taxon>
        <taxon>Pseudomonadati</taxon>
        <taxon>Pseudomonadota</taxon>
        <taxon>Gammaproteobacteria</taxon>
        <taxon>Candidatus Competibacteraceae</taxon>
        <taxon>Candidatus Contendibacter</taxon>
    </lineage>
</organism>
<accession>A0A2G6PGT1</accession>
<dbReference type="InterPro" id="IPR011095">
    <property type="entry name" value="Dala_Dala_lig_C"/>
</dbReference>
<feature type="binding site" evidence="20">
    <location>
        <position position="278"/>
    </location>
    <ligand>
        <name>Mg(2+)</name>
        <dbReference type="ChEBI" id="CHEBI:18420"/>
        <label>2</label>
    </ligand>
</feature>
<dbReference type="PROSITE" id="PS00844">
    <property type="entry name" value="DALA_DALA_LIGASE_2"/>
    <property type="match status" value="1"/>
</dbReference>
<keyword evidence="16 18" id="KW-0961">Cell wall biogenesis/degradation</keyword>
<dbReference type="NCBIfam" id="NF002378">
    <property type="entry name" value="PRK01372.1"/>
    <property type="match status" value="1"/>
</dbReference>
<evidence type="ECO:0000256" key="16">
    <source>
        <dbReference type="ARBA" id="ARBA00023316"/>
    </source>
</evidence>
<comment type="caution">
    <text evidence="23">The sequence shown here is derived from an EMBL/GenBank/DDBJ whole genome shotgun (WGS) entry which is preliminary data.</text>
</comment>
<dbReference type="GO" id="GO:0005524">
    <property type="term" value="F:ATP binding"/>
    <property type="evidence" value="ECO:0007669"/>
    <property type="project" value="UniProtKB-UniRule"/>
</dbReference>
<evidence type="ECO:0000256" key="17">
    <source>
        <dbReference type="ARBA" id="ARBA00047614"/>
    </source>
</evidence>
<feature type="active site" evidence="19">
    <location>
        <position position="156"/>
    </location>
</feature>
<dbReference type="PIRSF" id="PIRSF039102">
    <property type="entry name" value="Ddl/VanB"/>
    <property type="match status" value="1"/>
</dbReference>
<evidence type="ECO:0000256" key="10">
    <source>
        <dbReference type="ARBA" id="ARBA00022741"/>
    </source>
</evidence>
<dbReference type="Pfam" id="PF01820">
    <property type="entry name" value="Dala_Dala_lig_N"/>
    <property type="match status" value="1"/>
</dbReference>
<dbReference type="Gene3D" id="3.30.1490.20">
    <property type="entry name" value="ATP-grasp fold, A domain"/>
    <property type="match status" value="1"/>
</dbReference>
<dbReference type="EMBL" id="PDTV01000004">
    <property type="protein sequence ID" value="PIE83460.1"/>
    <property type="molecule type" value="Genomic_DNA"/>
</dbReference>
<dbReference type="InterPro" id="IPR011127">
    <property type="entry name" value="Dala_Dala_lig_N"/>
</dbReference>
<dbReference type="Proteomes" id="UP000229278">
    <property type="component" value="Unassembled WGS sequence"/>
</dbReference>